<evidence type="ECO:0000256" key="10">
    <source>
        <dbReference type="SAM" id="Phobius"/>
    </source>
</evidence>
<evidence type="ECO:0000256" key="6">
    <source>
        <dbReference type="ARBA" id="ARBA00022927"/>
    </source>
</evidence>
<evidence type="ECO:0008006" key="13">
    <source>
        <dbReference type="Google" id="ProtNLM"/>
    </source>
</evidence>
<evidence type="ECO:0000256" key="5">
    <source>
        <dbReference type="ARBA" id="ARBA00022856"/>
    </source>
</evidence>
<keyword evidence="4 10" id="KW-0812">Transmembrane</keyword>
<keyword evidence="8 10" id="KW-0472">Membrane</keyword>
<feature type="transmembrane region" description="Helical" evidence="10">
    <location>
        <begin position="573"/>
        <end position="595"/>
    </location>
</feature>
<feature type="compositionally biased region" description="Low complexity" evidence="9">
    <location>
        <begin position="230"/>
        <end position="249"/>
    </location>
</feature>
<feature type="transmembrane region" description="Helical" evidence="10">
    <location>
        <begin position="637"/>
        <end position="657"/>
    </location>
</feature>
<dbReference type="GO" id="GO:0015031">
    <property type="term" value="P:protein transport"/>
    <property type="evidence" value="ECO:0007669"/>
    <property type="project" value="UniProtKB-KW"/>
</dbReference>
<feature type="transmembrane region" description="Helical" evidence="10">
    <location>
        <begin position="335"/>
        <end position="354"/>
    </location>
</feature>
<dbReference type="Pfam" id="PF03169">
    <property type="entry name" value="OPT"/>
    <property type="match status" value="1"/>
</dbReference>
<evidence type="ECO:0000256" key="4">
    <source>
        <dbReference type="ARBA" id="ARBA00022692"/>
    </source>
</evidence>
<feature type="transmembrane region" description="Helical" evidence="10">
    <location>
        <begin position="713"/>
        <end position="730"/>
    </location>
</feature>
<comment type="subcellular location">
    <subcellularLocation>
        <location evidence="1">Membrane</location>
        <topology evidence="1">Multi-pass membrane protein</topology>
    </subcellularLocation>
</comment>
<dbReference type="AlphaFoldDB" id="A0A9Q3D830"/>
<keyword evidence="7 10" id="KW-1133">Transmembrane helix</keyword>
<dbReference type="GO" id="GO:0035673">
    <property type="term" value="F:oligopeptide transmembrane transporter activity"/>
    <property type="evidence" value="ECO:0007669"/>
    <property type="project" value="InterPro"/>
</dbReference>
<feature type="transmembrane region" description="Helical" evidence="10">
    <location>
        <begin position="814"/>
        <end position="831"/>
    </location>
</feature>
<reference evidence="11" key="1">
    <citation type="submission" date="2021-03" db="EMBL/GenBank/DDBJ databases">
        <title>Draft genome sequence of rust myrtle Austropuccinia psidii MF-1, a brazilian biotype.</title>
        <authorList>
            <person name="Quecine M.C."/>
            <person name="Pachon D.M.R."/>
            <person name="Bonatelli M.L."/>
            <person name="Correr F.H."/>
            <person name="Franceschini L.M."/>
            <person name="Leite T.F."/>
            <person name="Margarido G.R.A."/>
            <person name="Almeida C.A."/>
            <person name="Ferrarezi J.A."/>
            <person name="Labate C.A."/>
        </authorList>
    </citation>
    <scope>NUCLEOTIDE SEQUENCE</scope>
    <source>
        <strain evidence="11">MF-1</strain>
    </source>
</reference>
<keyword evidence="3" id="KW-0813">Transport</keyword>
<keyword evidence="5" id="KW-0571">Peptide transport</keyword>
<dbReference type="InterPro" id="IPR004648">
    <property type="entry name" value="Oligpept_transpt"/>
</dbReference>
<dbReference type="OrthoDB" id="9986677at2759"/>
<feature type="transmembrane region" description="Helical" evidence="10">
    <location>
        <begin position="366"/>
        <end position="387"/>
    </location>
</feature>
<dbReference type="EMBL" id="AVOT02013976">
    <property type="protein sequence ID" value="MBW0497058.1"/>
    <property type="molecule type" value="Genomic_DNA"/>
</dbReference>
<feature type="transmembrane region" description="Helical" evidence="10">
    <location>
        <begin position="91"/>
        <end position="111"/>
    </location>
</feature>
<organism evidence="11 12">
    <name type="scientific">Austropuccinia psidii MF-1</name>
    <dbReference type="NCBI Taxonomy" id="1389203"/>
    <lineage>
        <taxon>Eukaryota</taxon>
        <taxon>Fungi</taxon>
        <taxon>Dikarya</taxon>
        <taxon>Basidiomycota</taxon>
        <taxon>Pucciniomycotina</taxon>
        <taxon>Pucciniomycetes</taxon>
        <taxon>Pucciniales</taxon>
        <taxon>Sphaerophragmiaceae</taxon>
        <taxon>Austropuccinia</taxon>
    </lineage>
</organism>
<sequence>MRTVRQYPRKATRLCGEARAARRRITVLFWKLQVVASCRQLSEVVASLAAVENCGTRLADLKLTFLAQGPSDARKLLVSVFSNSQSRTGRWAVGVGTTVVIVVKFQSYLYIFNKKKFKILITSSSLFFKNQLKNMHSPSDAAYIENLYREAAAKELDTEFFCNTSSLSFQVEHLELPTLPHRQLNPQNSTISSQSINFKELTYQNHWDQKQIDPDEFYLPFPSNEKNLVPQSPKSPKSHSNQSSSSSPPGIKPLDPTDDLTAPVITIRSLFVGIVLSVISAAIAQLFQFKPVRVQVSLLTLQILSFLLGTLLSKALPTRYSQLNPGPYSIKEDVFATMMAASAAYAAFGTENFAPQILFLRQSPTYFLSISAQFANQLLAICFAWLFRLFLVNPSQCLYPAIIPSVILFQSFHGGDSLAARRLNLFKKIAPLIGFWEVFPQFLAPAFSAVNAFCLALPASPTVTNLFGGASPNTGFGLFSLSFDWATISAGVNGASPMYVPWIAQVNSWIGLVFAVFLYLSIYKLRMLNSGAEDGYPFLSTELLTQNGKDYNRTAVFKPNGLLNREGVSKEGFPAFTITFVVSQAFAAMLMTSAFSQSVFQNWNLITGIIFPKRNPLTTGSTDPHLKEMQKYPDVPLWFIGCATIAAIALGFLSATLSASQMGIIPMLGAVLLAALVVGSIGFLNATAGFNPVVAPACQMIGGVFGGSVVRSLWFSMFSATCATISLLLIKDIKMMIYTKVPPRKGLLAQISGTVIGVIVNQFVMETIVSKNAAALIEPKAVGQFSGIASQALFNEASTWSLFSTDLYVPGKRYFIIPLFLIIGFFVPIPFLVAEKLWPGCLVGKVNIALVAGTVQVAINGSTSGRMMAIVIGFISQYYLRNYRPRWFSDYNHVLSAALDGGTQLTVLFLSFAIGGGAGLSVNLPHYFLNPAPPLLRDYCTRY</sequence>
<dbReference type="PANTHER" id="PTHR22601">
    <property type="entry name" value="ISP4 LIKE PROTEIN"/>
    <property type="match status" value="1"/>
</dbReference>
<dbReference type="GO" id="GO:0016020">
    <property type="term" value="C:membrane"/>
    <property type="evidence" value="ECO:0007669"/>
    <property type="project" value="UniProtKB-SubCell"/>
</dbReference>
<feature type="transmembrane region" description="Helical" evidence="10">
    <location>
        <begin position="499"/>
        <end position="520"/>
    </location>
</feature>
<evidence type="ECO:0000256" key="7">
    <source>
        <dbReference type="ARBA" id="ARBA00022989"/>
    </source>
</evidence>
<name>A0A9Q3D830_9BASI</name>
<feature type="transmembrane region" description="Helical" evidence="10">
    <location>
        <begin position="265"/>
        <end position="284"/>
    </location>
</feature>
<evidence type="ECO:0000313" key="11">
    <source>
        <dbReference type="EMBL" id="MBW0497058.1"/>
    </source>
</evidence>
<accession>A0A9Q3D830</accession>
<evidence type="ECO:0000256" key="8">
    <source>
        <dbReference type="ARBA" id="ARBA00023136"/>
    </source>
</evidence>
<evidence type="ECO:0000256" key="1">
    <source>
        <dbReference type="ARBA" id="ARBA00004141"/>
    </source>
</evidence>
<comment type="caution">
    <text evidence="11">The sequence shown here is derived from an EMBL/GenBank/DDBJ whole genome shotgun (WGS) entry which is preliminary data.</text>
</comment>
<feature type="region of interest" description="Disordered" evidence="9">
    <location>
        <begin position="228"/>
        <end position="255"/>
    </location>
</feature>
<dbReference type="Proteomes" id="UP000765509">
    <property type="component" value="Unassembled WGS sequence"/>
</dbReference>
<gene>
    <name evidence="11" type="ORF">O181_036773</name>
</gene>
<feature type="transmembrane region" description="Helical" evidence="10">
    <location>
        <begin position="664"/>
        <end position="684"/>
    </location>
</feature>
<evidence type="ECO:0000256" key="3">
    <source>
        <dbReference type="ARBA" id="ARBA00022448"/>
    </source>
</evidence>
<feature type="transmembrane region" description="Helical" evidence="10">
    <location>
        <begin position="432"/>
        <end position="459"/>
    </location>
</feature>
<dbReference type="InterPro" id="IPR004813">
    <property type="entry name" value="OPT"/>
</dbReference>
<feature type="transmembrane region" description="Helical" evidence="10">
    <location>
        <begin position="296"/>
        <end position="315"/>
    </location>
</feature>
<proteinExistence type="inferred from homology"/>
<comment type="similarity">
    <text evidence="2">Belongs to the oligopeptide OPT transporter family.</text>
</comment>
<evidence type="ECO:0000256" key="2">
    <source>
        <dbReference type="ARBA" id="ARBA00008807"/>
    </source>
</evidence>
<protein>
    <recommendedName>
        <fullName evidence="13">OPT superfamily oligopeptide transporter</fullName>
    </recommendedName>
</protein>
<dbReference type="NCBIfam" id="TIGR00728">
    <property type="entry name" value="OPT_sfam"/>
    <property type="match status" value="1"/>
</dbReference>
<evidence type="ECO:0000313" key="12">
    <source>
        <dbReference type="Proteomes" id="UP000765509"/>
    </source>
</evidence>
<evidence type="ECO:0000256" key="9">
    <source>
        <dbReference type="SAM" id="MobiDB-lite"/>
    </source>
</evidence>
<keyword evidence="6" id="KW-0653">Protein transport</keyword>
<keyword evidence="12" id="KW-1185">Reference proteome</keyword>